<dbReference type="EMBL" id="CADCXV010001079">
    <property type="protein sequence ID" value="CAB0040983.1"/>
    <property type="molecule type" value="Genomic_DNA"/>
</dbReference>
<dbReference type="Proteomes" id="UP000479190">
    <property type="component" value="Unassembled WGS sequence"/>
</dbReference>
<evidence type="ECO:0000313" key="3">
    <source>
        <dbReference type="Proteomes" id="UP000479190"/>
    </source>
</evidence>
<dbReference type="AlphaFoldDB" id="A0A6H5IUC7"/>
<accession>A0A6H5IUC7</accession>
<evidence type="ECO:0000313" key="2">
    <source>
        <dbReference type="EMBL" id="CAB0040983.1"/>
    </source>
</evidence>
<keyword evidence="3" id="KW-1185">Reference proteome</keyword>
<gene>
    <name evidence="2" type="ORF">TBRA_LOCUS12673</name>
</gene>
<reference evidence="2 3" key="1">
    <citation type="submission" date="2020-02" db="EMBL/GenBank/DDBJ databases">
        <authorList>
            <person name="Ferguson B K."/>
        </authorList>
    </citation>
    <scope>NUCLEOTIDE SEQUENCE [LARGE SCALE GENOMIC DNA]</scope>
</reference>
<organism evidence="2 3">
    <name type="scientific">Trichogramma brassicae</name>
    <dbReference type="NCBI Taxonomy" id="86971"/>
    <lineage>
        <taxon>Eukaryota</taxon>
        <taxon>Metazoa</taxon>
        <taxon>Ecdysozoa</taxon>
        <taxon>Arthropoda</taxon>
        <taxon>Hexapoda</taxon>
        <taxon>Insecta</taxon>
        <taxon>Pterygota</taxon>
        <taxon>Neoptera</taxon>
        <taxon>Endopterygota</taxon>
        <taxon>Hymenoptera</taxon>
        <taxon>Apocrita</taxon>
        <taxon>Proctotrupomorpha</taxon>
        <taxon>Chalcidoidea</taxon>
        <taxon>Trichogrammatidae</taxon>
        <taxon>Trichogramma</taxon>
    </lineage>
</organism>
<sequence length="173" mass="19864">MGYNNLLFDKMTNLSFTDASLVGENNNYIFLIMSKLSEKALMTALRRRVPTPLPPPSVRKLDMQHPTPPQATQSSSQEAGRLHQKKRKFRCTRTRNVWNKVPQNHPLYSGTGPSTSSHVGALPPLRRAPKRPRECVVKIFRPWTDEKFFFVKSPKPLLEAASGRRVIKQKWQK</sequence>
<evidence type="ECO:0000256" key="1">
    <source>
        <dbReference type="SAM" id="MobiDB-lite"/>
    </source>
</evidence>
<feature type="region of interest" description="Disordered" evidence="1">
    <location>
        <begin position="101"/>
        <end position="126"/>
    </location>
</feature>
<name>A0A6H5IUC7_9HYME</name>
<proteinExistence type="predicted"/>
<protein>
    <submittedName>
        <fullName evidence="2">Uncharacterized protein</fullName>
    </submittedName>
</protein>
<feature type="region of interest" description="Disordered" evidence="1">
    <location>
        <begin position="50"/>
        <end position="89"/>
    </location>
</feature>